<gene>
    <name evidence="1" type="ORF">BD311DRAFT_739483</name>
</gene>
<dbReference type="Proteomes" id="UP000292957">
    <property type="component" value="Unassembled WGS sequence"/>
</dbReference>
<reference evidence="1" key="1">
    <citation type="submission" date="2019-01" db="EMBL/GenBank/DDBJ databases">
        <title>Draft genome sequences of three monokaryotic isolates of the white-rot basidiomycete fungus Dichomitus squalens.</title>
        <authorList>
            <consortium name="DOE Joint Genome Institute"/>
            <person name="Lopez S.C."/>
            <person name="Andreopoulos B."/>
            <person name="Pangilinan J."/>
            <person name="Lipzen A."/>
            <person name="Riley R."/>
            <person name="Ahrendt S."/>
            <person name="Ng V."/>
            <person name="Barry K."/>
            <person name="Daum C."/>
            <person name="Grigoriev I.V."/>
            <person name="Hilden K.S."/>
            <person name="Makela M.R."/>
            <person name="de Vries R.P."/>
        </authorList>
    </citation>
    <scope>NUCLEOTIDE SEQUENCE [LARGE SCALE GENOMIC DNA]</scope>
    <source>
        <strain evidence="1">OM18370.1</strain>
    </source>
</reference>
<accession>A0A4Q9MMP5</accession>
<proteinExistence type="predicted"/>
<dbReference type="AlphaFoldDB" id="A0A4Q9MMP5"/>
<dbReference type="EMBL" id="ML143424">
    <property type="protein sequence ID" value="TBU28158.1"/>
    <property type="molecule type" value="Genomic_DNA"/>
</dbReference>
<protein>
    <submittedName>
        <fullName evidence="1">Uncharacterized protein</fullName>
    </submittedName>
</protein>
<organism evidence="1">
    <name type="scientific">Dichomitus squalens</name>
    <dbReference type="NCBI Taxonomy" id="114155"/>
    <lineage>
        <taxon>Eukaryota</taxon>
        <taxon>Fungi</taxon>
        <taxon>Dikarya</taxon>
        <taxon>Basidiomycota</taxon>
        <taxon>Agaricomycotina</taxon>
        <taxon>Agaricomycetes</taxon>
        <taxon>Polyporales</taxon>
        <taxon>Polyporaceae</taxon>
        <taxon>Dichomitus</taxon>
    </lineage>
</organism>
<evidence type="ECO:0000313" key="1">
    <source>
        <dbReference type="EMBL" id="TBU28158.1"/>
    </source>
</evidence>
<name>A0A4Q9MMP5_9APHY</name>
<sequence length="173" mass="19012">MSELELTEIDVAINLLLLKEILPLTPEETRGIGLYIEDCIQKVALNQNLPEKFILAIFVAKLLDKELIPPQYAALADLDLPRAVEGLLECLASPCKSTDGLPQTVAPTDVIRHRVVKDGGSVDDSRERFGRRFEKGGIRDSARIASNRRCQSGGAPHTQIAILCTRFPQPNLG</sequence>